<reference evidence="13 14" key="1">
    <citation type="journal article" date="2014" name="Genome Announc.">
        <title>Comparative Genome Analysis of Two Isolates of the Fish Pathogen Piscirickettsia salmonis from Different Hosts Reveals Major Differences in Virulence-Associated Secretion Systems.</title>
        <authorList>
            <person name="Bohle H."/>
            <person name="Henriquez P."/>
            <person name="Grothusen H."/>
            <person name="Navas E."/>
            <person name="Sandoval A."/>
            <person name="Bustamante F."/>
            <person name="Bustos P."/>
            <person name="Mancilla M."/>
        </authorList>
    </citation>
    <scope>NUCLEOTIDE SEQUENCE [LARGE SCALE GENOMIC DNA]</scope>
    <source>
        <strain evidence="14">B1-32597</strain>
    </source>
</reference>
<dbReference type="Proteomes" id="UP000029558">
    <property type="component" value="Chromosome"/>
</dbReference>
<keyword evidence="10" id="KW-0029">Amino-acid transport</keyword>
<dbReference type="PANTHER" id="PTHR43166">
    <property type="entry name" value="AMINO ACID IMPORT ATP-BINDING PROTEIN"/>
    <property type="match status" value="1"/>
</dbReference>
<comment type="function">
    <text evidence="1">Part of the ABC transporter FtsEX involved in cellular division. Important for assembly or stability of the septal ring.</text>
</comment>
<evidence type="ECO:0000256" key="8">
    <source>
        <dbReference type="ARBA" id="ARBA00022840"/>
    </source>
</evidence>
<keyword evidence="7" id="KW-0547">Nucleotide-binding</keyword>
<gene>
    <name evidence="13" type="primary">metN</name>
    <name evidence="13" type="ORF">KU39_235</name>
</gene>
<name>A0A1L6TGB3_PISSA</name>
<dbReference type="CDD" id="cd03258">
    <property type="entry name" value="ABC_MetN_methionine_transporter"/>
    <property type="match status" value="1"/>
</dbReference>
<dbReference type="GO" id="GO:0006865">
    <property type="term" value="P:amino acid transport"/>
    <property type="evidence" value="ECO:0007669"/>
    <property type="project" value="UniProtKB-KW"/>
</dbReference>
<dbReference type="SMART" id="SM00930">
    <property type="entry name" value="NIL"/>
    <property type="match status" value="1"/>
</dbReference>
<dbReference type="GO" id="GO:0005524">
    <property type="term" value="F:ATP binding"/>
    <property type="evidence" value="ECO:0007669"/>
    <property type="project" value="UniProtKB-KW"/>
</dbReference>
<dbReference type="InterPro" id="IPR050086">
    <property type="entry name" value="MetN_ABC_transporter-like"/>
</dbReference>
<dbReference type="Pfam" id="PF00005">
    <property type="entry name" value="ABC_tran"/>
    <property type="match status" value="1"/>
</dbReference>
<dbReference type="Gene3D" id="3.40.50.300">
    <property type="entry name" value="P-loop containing nucleotide triphosphate hydrolases"/>
    <property type="match status" value="1"/>
</dbReference>
<dbReference type="InterPro" id="IPR027417">
    <property type="entry name" value="P-loop_NTPase"/>
</dbReference>
<keyword evidence="9" id="KW-1278">Translocase</keyword>
<dbReference type="SUPFAM" id="SSF55021">
    <property type="entry name" value="ACT-like"/>
    <property type="match status" value="1"/>
</dbReference>
<dbReference type="InterPro" id="IPR017871">
    <property type="entry name" value="ABC_transporter-like_CS"/>
</dbReference>
<dbReference type="AlphaFoldDB" id="A0A1L6TGB3"/>
<dbReference type="FunFam" id="3.40.50.300:FF:000056">
    <property type="entry name" value="Cell division ATP-binding protein FtsE"/>
    <property type="match status" value="1"/>
</dbReference>
<evidence type="ECO:0000256" key="7">
    <source>
        <dbReference type="ARBA" id="ARBA00022741"/>
    </source>
</evidence>
<evidence type="ECO:0000259" key="12">
    <source>
        <dbReference type="PROSITE" id="PS50893"/>
    </source>
</evidence>
<evidence type="ECO:0000256" key="9">
    <source>
        <dbReference type="ARBA" id="ARBA00022967"/>
    </source>
</evidence>
<dbReference type="InterPro" id="IPR018449">
    <property type="entry name" value="NIL_domain"/>
</dbReference>
<sequence>MIRLNSVSKYYSLAGGQVTALNDISLHIEQGSIVGIVGRSGAGKSTLIRMLNILEAPSQGEVTIDGVCLNTLNRKELRAQRRQIGMVFQHFNLLASRTVFGNIAFPLEISHISHEQINKKVNELLKLVGLTDKATQWPSQLSGGQKQRVAIARALAAEPKVLLCDEATSALDPESTRSILKLLEKINDKLAVTIVLITHEMDVVKSICQRVAVLDHGCLVEENSVHGLFSEPKSIAGQELVNHSLNLDLPREIKAIICHDNRENYSPLVRLAFVGQQATYPVISVLAEKFALKVNILEAHLDMLAGSQVGIMLCQLDGDDAAVSASIDYLRTHQITVEVLGYVPSHTTAIV</sequence>
<protein>
    <recommendedName>
        <fullName evidence="4">Cell division ATP-binding protein FtsE</fullName>
    </recommendedName>
</protein>
<dbReference type="GO" id="GO:0005886">
    <property type="term" value="C:plasma membrane"/>
    <property type="evidence" value="ECO:0007669"/>
    <property type="project" value="UniProtKB-SubCell"/>
</dbReference>
<dbReference type="OrthoDB" id="9802264at2"/>
<evidence type="ECO:0000313" key="13">
    <source>
        <dbReference type="EMBL" id="ALB21421.1"/>
    </source>
</evidence>
<evidence type="ECO:0000256" key="4">
    <source>
        <dbReference type="ARBA" id="ARBA00020019"/>
    </source>
</evidence>
<organism evidence="13 14">
    <name type="scientific">Piscirickettsia salmonis</name>
    <dbReference type="NCBI Taxonomy" id="1238"/>
    <lineage>
        <taxon>Bacteria</taxon>
        <taxon>Pseudomonadati</taxon>
        <taxon>Pseudomonadota</taxon>
        <taxon>Gammaproteobacteria</taxon>
        <taxon>Thiotrichales</taxon>
        <taxon>Piscirickettsiaceae</taxon>
        <taxon>Piscirickettsia</taxon>
    </lineage>
</organism>
<dbReference type="Gene3D" id="3.30.70.260">
    <property type="match status" value="1"/>
</dbReference>
<accession>A0A1L6TGB3</accession>
<dbReference type="InterPro" id="IPR045865">
    <property type="entry name" value="ACT-like_dom_sf"/>
</dbReference>
<dbReference type="EMBL" id="CP012508">
    <property type="protein sequence ID" value="ALB21421.1"/>
    <property type="molecule type" value="Genomic_DNA"/>
</dbReference>
<evidence type="ECO:0000256" key="11">
    <source>
        <dbReference type="ARBA" id="ARBA00023136"/>
    </source>
</evidence>
<dbReference type="GO" id="GO:0016887">
    <property type="term" value="F:ATP hydrolysis activity"/>
    <property type="evidence" value="ECO:0007669"/>
    <property type="project" value="InterPro"/>
</dbReference>
<keyword evidence="11" id="KW-0472">Membrane</keyword>
<evidence type="ECO:0000313" key="14">
    <source>
        <dbReference type="Proteomes" id="UP000029558"/>
    </source>
</evidence>
<evidence type="ECO:0000256" key="2">
    <source>
        <dbReference type="ARBA" id="ARBA00004417"/>
    </source>
</evidence>
<evidence type="ECO:0000256" key="5">
    <source>
        <dbReference type="ARBA" id="ARBA00022448"/>
    </source>
</evidence>
<dbReference type="PANTHER" id="PTHR43166:SF30">
    <property type="entry name" value="METHIONINE IMPORT ATP-BINDING PROTEIN METN"/>
    <property type="match status" value="1"/>
</dbReference>
<dbReference type="RefSeq" id="WP_017377630.1">
    <property type="nucleotide sequence ID" value="NZ_CP012508.1"/>
</dbReference>
<comment type="similarity">
    <text evidence="3">Belongs to the ABC transporter superfamily.</text>
</comment>
<dbReference type="PROSITE" id="PS00211">
    <property type="entry name" value="ABC_TRANSPORTER_1"/>
    <property type="match status" value="1"/>
</dbReference>
<keyword evidence="5" id="KW-0813">Transport</keyword>
<keyword evidence="8 13" id="KW-0067">ATP-binding</keyword>
<dbReference type="InterPro" id="IPR003593">
    <property type="entry name" value="AAA+_ATPase"/>
</dbReference>
<evidence type="ECO:0000256" key="10">
    <source>
        <dbReference type="ARBA" id="ARBA00022970"/>
    </source>
</evidence>
<dbReference type="InterPro" id="IPR003439">
    <property type="entry name" value="ABC_transporter-like_ATP-bd"/>
</dbReference>
<dbReference type="SUPFAM" id="SSF52540">
    <property type="entry name" value="P-loop containing nucleoside triphosphate hydrolases"/>
    <property type="match status" value="1"/>
</dbReference>
<evidence type="ECO:0000256" key="1">
    <source>
        <dbReference type="ARBA" id="ARBA00002579"/>
    </source>
</evidence>
<dbReference type="InterPro" id="IPR041701">
    <property type="entry name" value="MetN_ABC"/>
</dbReference>
<dbReference type="PROSITE" id="PS50893">
    <property type="entry name" value="ABC_TRANSPORTER_2"/>
    <property type="match status" value="1"/>
</dbReference>
<feature type="domain" description="ABC transporter" evidence="12">
    <location>
        <begin position="2"/>
        <end position="241"/>
    </location>
</feature>
<evidence type="ECO:0000256" key="3">
    <source>
        <dbReference type="ARBA" id="ARBA00005417"/>
    </source>
</evidence>
<proteinExistence type="inferred from homology"/>
<dbReference type="SMART" id="SM00382">
    <property type="entry name" value="AAA"/>
    <property type="match status" value="1"/>
</dbReference>
<comment type="subcellular location">
    <subcellularLocation>
        <location evidence="2">Cell inner membrane</location>
        <topology evidence="2">Peripheral membrane protein</topology>
    </subcellularLocation>
</comment>
<dbReference type="Pfam" id="PF09383">
    <property type="entry name" value="NIL"/>
    <property type="match status" value="1"/>
</dbReference>
<keyword evidence="6" id="KW-1003">Cell membrane</keyword>
<evidence type="ECO:0000256" key="6">
    <source>
        <dbReference type="ARBA" id="ARBA00022475"/>
    </source>
</evidence>